<comment type="caution">
    <text evidence="2">The sequence shown here is derived from an EMBL/GenBank/DDBJ whole genome shotgun (WGS) entry which is preliminary data.</text>
</comment>
<gene>
    <name evidence="2" type="ORF">AB0C36_24885</name>
</gene>
<accession>A0ABV3DNI6</accession>
<dbReference type="SUPFAM" id="SSF48613">
    <property type="entry name" value="Heme oxygenase-like"/>
    <property type="match status" value="1"/>
</dbReference>
<dbReference type="InterPro" id="IPR016084">
    <property type="entry name" value="Haem_Oase-like_multi-hlx"/>
</dbReference>
<evidence type="ECO:0000256" key="1">
    <source>
        <dbReference type="SAM" id="MobiDB-lite"/>
    </source>
</evidence>
<proteinExistence type="predicted"/>
<name>A0ABV3DNI6_9ACTN</name>
<dbReference type="EMBL" id="JBEZFP010000070">
    <property type="protein sequence ID" value="MEU8136734.1"/>
    <property type="molecule type" value="Genomic_DNA"/>
</dbReference>
<dbReference type="Pfam" id="PF11251">
    <property type="entry name" value="DUF3050"/>
    <property type="match status" value="2"/>
</dbReference>
<dbReference type="InterPro" id="IPR024423">
    <property type="entry name" value="DUF3050"/>
</dbReference>
<evidence type="ECO:0000313" key="2">
    <source>
        <dbReference type="EMBL" id="MEU8136734.1"/>
    </source>
</evidence>
<evidence type="ECO:0000313" key="3">
    <source>
        <dbReference type="Proteomes" id="UP001551482"/>
    </source>
</evidence>
<protein>
    <submittedName>
        <fullName evidence="2">DUF3050 domain-containing protein</fullName>
    </submittedName>
</protein>
<feature type="region of interest" description="Disordered" evidence="1">
    <location>
        <begin position="1"/>
        <end position="63"/>
    </location>
</feature>
<reference evidence="2 3" key="1">
    <citation type="submission" date="2024-06" db="EMBL/GenBank/DDBJ databases">
        <title>The Natural Products Discovery Center: Release of the First 8490 Sequenced Strains for Exploring Actinobacteria Biosynthetic Diversity.</title>
        <authorList>
            <person name="Kalkreuter E."/>
            <person name="Kautsar S.A."/>
            <person name="Yang D."/>
            <person name="Bader C.D."/>
            <person name="Teijaro C.N."/>
            <person name="Fluegel L."/>
            <person name="Davis C.M."/>
            <person name="Simpson J.R."/>
            <person name="Lauterbach L."/>
            <person name="Steele A.D."/>
            <person name="Gui C."/>
            <person name="Meng S."/>
            <person name="Li G."/>
            <person name="Viehrig K."/>
            <person name="Ye F."/>
            <person name="Su P."/>
            <person name="Kiefer A.F."/>
            <person name="Nichols A."/>
            <person name="Cepeda A.J."/>
            <person name="Yan W."/>
            <person name="Fan B."/>
            <person name="Jiang Y."/>
            <person name="Adhikari A."/>
            <person name="Zheng C.-J."/>
            <person name="Schuster L."/>
            <person name="Cowan T.M."/>
            <person name="Smanski M.J."/>
            <person name="Chevrette M.G."/>
            <person name="De Carvalho L.P.S."/>
            <person name="Shen B."/>
        </authorList>
    </citation>
    <scope>NUCLEOTIDE SEQUENCE [LARGE SCALE GENOMIC DNA]</scope>
    <source>
        <strain evidence="2 3">NPDC048946</strain>
    </source>
</reference>
<dbReference type="Gene3D" id="1.20.910.10">
    <property type="entry name" value="Heme oxygenase-like"/>
    <property type="match status" value="1"/>
</dbReference>
<sequence>MDVIPSTDTSGIPAQPTAAVAPDGEFPDAEFPDAGHPYAGRPDAADPTNGFPRPPADSTPAPSRAMRLLGETAPARRRVLAHPMYRMLADPDDVRVFMEHHVFAVWDFMSLLTVLQRHLTCVTVPWTPRGHPELRRLVNEIVLTEESDLTGVGPRSHFELYIEAMGAAGADTAPVLCFLDLLGDGLPVTEAVQLCGAPPDAAAFVRQTWRIVEHAPVHCIAAAFALGREELVPRMFEHVLAAPEPTPGRDCGTAPDPASDPAPGPGHGAERADFTLFAEYLRRHIEVDGDEHGPMALRLLEELCGLQPRRWRECAGTVSVALRSRAALWDAVAEAIRERREAAAHGRHAGLMPA</sequence>
<feature type="region of interest" description="Disordered" evidence="1">
    <location>
        <begin position="243"/>
        <end position="268"/>
    </location>
</feature>
<organism evidence="2 3">
    <name type="scientific">Streptodolium elevatio</name>
    <dbReference type="NCBI Taxonomy" id="3157996"/>
    <lineage>
        <taxon>Bacteria</taxon>
        <taxon>Bacillati</taxon>
        <taxon>Actinomycetota</taxon>
        <taxon>Actinomycetes</taxon>
        <taxon>Kitasatosporales</taxon>
        <taxon>Streptomycetaceae</taxon>
        <taxon>Streptodolium</taxon>
    </lineage>
</organism>
<dbReference type="Proteomes" id="UP001551482">
    <property type="component" value="Unassembled WGS sequence"/>
</dbReference>
<dbReference type="RefSeq" id="WP_358357606.1">
    <property type="nucleotide sequence ID" value="NZ_JBEZFP010000070.1"/>
</dbReference>
<keyword evidence="3" id="KW-1185">Reference proteome</keyword>
<feature type="compositionally biased region" description="Polar residues" evidence="1">
    <location>
        <begin position="1"/>
        <end position="12"/>
    </location>
</feature>